<dbReference type="EMBL" id="LCEK01000051">
    <property type="protein sequence ID" value="KKS70514.1"/>
    <property type="molecule type" value="Genomic_DNA"/>
</dbReference>
<accession>A0A0G1BBC7</accession>
<reference evidence="1 2" key="1">
    <citation type="journal article" date="2015" name="Nature">
        <title>rRNA introns, odd ribosomes, and small enigmatic genomes across a large radiation of phyla.</title>
        <authorList>
            <person name="Brown C.T."/>
            <person name="Hug L.A."/>
            <person name="Thomas B.C."/>
            <person name="Sharon I."/>
            <person name="Castelle C.J."/>
            <person name="Singh A."/>
            <person name="Wilkins M.J."/>
            <person name="Williams K.H."/>
            <person name="Banfield J.F."/>
        </authorList>
    </citation>
    <scope>NUCLEOTIDE SEQUENCE [LARGE SCALE GENOMIC DNA]</scope>
</reference>
<dbReference type="AlphaFoldDB" id="A0A0G1BBC7"/>
<evidence type="ECO:0000313" key="2">
    <source>
        <dbReference type="Proteomes" id="UP000033867"/>
    </source>
</evidence>
<evidence type="ECO:0000313" key="1">
    <source>
        <dbReference type="EMBL" id="KKS70514.1"/>
    </source>
</evidence>
<comment type="caution">
    <text evidence="1">The sequence shown here is derived from an EMBL/GenBank/DDBJ whole genome shotgun (WGS) entry which is preliminary data.</text>
</comment>
<gene>
    <name evidence="1" type="ORF">UV42_C0051G0001</name>
</gene>
<proteinExistence type="predicted"/>
<organism evidence="1 2">
    <name type="scientific">Candidatus Magasanikbacteria bacterium GW2011_GWE2_42_7</name>
    <dbReference type="NCBI Taxonomy" id="1619052"/>
    <lineage>
        <taxon>Bacteria</taxon>
        <taxon>Candidatus Magasanikiibacteriota</taxon>
    </lineage>
</organism>
<dbReference type="Proteomes" id="UP000033867">
    <property type="component" value="Unassembled WGS sequence"/>
</dbReference>
<sequence length="49" mass="5239">RLISDFASGGGGVWGGILRLLHPFHFGEIRGGQKTENTNSISIIAPLTF</sequence>
<name>A0A0G1BBC7_9BACT</name>
<feature type="non-terminal residue" evidence="1">
    <location>
        <position position="1"/>
    </location>
</feature>
<protein>
    <submittedName>
        <fullName evidence="1">Uncharacterized protein</fullName>
    </submittedName>
</protein>